<dbReference type="STRING" id="519452.SAMN04488139_0576"/>
<protein>
    <submittedName>
        <fullName evidence="1">Uncharacterized protein</fullName>
    </submittedName>
</protein>
<accession>A0A432XKW3</accession>
<reference evidence="2" key="1">
    <citation type="journal article" date="2018" name="Front. Microbiol.">
        <title>Genome-Based Analysis Reveals the Taxonomy and Diversity of the Family Idiomarinaceae.</title>
        <authorList>
            <person name="Liu Y."/>
            <person name="Lai Q."/>
            <person name="Shao Z."/>
        </authorList>
    </citation>
    <scope>NUCLEOTIDE SEQUENCE [LARGE SCALE GENOMIC DNA]</scope>
    <source>
        <strain evidence="2">908033</strain>
    </source>
</reference>
<evidence type="ECO:0000313" key="1">
    <source>
        <dbReference type="EMBL" id="RUO49340.1"/>
    </source>
</evidence>
<proteinExistence type="predicted"/>
<dbReference type="AlphaFoldDB" id="A0A432XKW3"/>
<organism evidence="1 2">
    <name type="scientific">Pseudidiomarina donghaiensis</name>
    <dbReference type="NCBI Taxonomy" id="519452"/>
    <lineage>
        <taxon>Bacteria</taxon>
        <taxon>Pseudomonadati</taxon>
        <taxon>Pseudomonadota</taxon>
        <taxon>Gammaproteobacteria</taxon>
        <taxon>Alteromonadales</taxon>
        <taxon>Idiomarinaceae</taxon>
        <taxon>Pseudidiomarina</taxon>
    </lineage>
</organism>
<keyword evidence="2" id="KW-1185">Reference proteome</keyword>
<comment type="caution">
    <text evidence="1">The sequence shown here is derived from an EMBL/GenBank/DDBJ whole genome shotgun (WGS) entry which is preliminary data.</text>
</comment>
<evidence type="ECO:0000313" key="2">
    <source>
        <dbReference type="Proteomes" id="UP000286985"/>
    </source>
</evidence>
<dbReference type="EMBL" id="PIPU01000001">
    <property type="protein sequence ID" value="RUO49340.1"/>
    <property type="molecule type" value="Genomic_DNA"/>
</dbReference>
<dbReference type="Proteomes" id="UP000286985">
    <property type="component" value="Unassembled WGS sequence"/>
</dbReference>
<name>A0A432XKW3_9GAMM</name>
<gene>
    <name evidence="1" type="ORF">CWE24_02205</name>
</gene>
<sequence length="262" mass="28546">MLKKILATCLQIIYFAIPDIWMTNTIHGETITMKKLLAPALLAASLVITGCSSTSDEEKASMDRFQYMNHVTAQMDELGYDKVTVLPGADEFFNIAASIAERQVKVMQEYRTQAENHADVQAFLYAHRESTPEQLKLAIVEFDATAPSEDQKIAAKIAAYNAALESVREANAKLLAEIVLEGGKAAYILAQYNSDIAQAMALSSLGGLMGGGEQTPQNNVFLALERAKDHLSLATEASELISIDEETIEAINALQTELEAKS</sequence>